<evidence type="ECO:0000256" key="1">
    <source>
        <dbReference type="ARBA" id="ARBA00022578"/>
    </source>
</evidence>
<keyword evidence="11" id="KW-0808">Transferase</keyword>
<dbReference type="GO" id="GO:0003723">
    <property type="term" value="F:RNA binding"/>
    <property type="evidence" value="ECO:0007669"/>
    <property type="project" value="UniProtKB-KW"/>
</dbReference>
<evidence type="ECO:0000256" key="5">
    <source>
        <dbReference type="ARBA" id="ARBA00022759"/>
    </source>
</evidence>
<evidence type="ECO:0000256" key="8">
    <source>
        <dbReference type="ARBA" id="ARBA00022884"/>
    </source>
</evidence>
<evidence type="ECO:0000256" key="7">
    <source>
        <dbReference type="ARBA" id="ARBA00022842"/>
    </source>
</evidence>
<keyword evidence="13" id="KW-0511">Multifunctional enzyme</keyword>
<dbReference type="PANTHER" id="PTHR42648:SF11">
    <property type="entry name" value="TRANSPOSON TY4-P GAG-POL POLYPROTEIN"/>
    <property type="match status" value="1"/>
</dbReference>
<dbReference type="GO" id="GO:0005634">
    <property type="term" value="C:nucleus"/>
    <property type="evidence" value="ECO:0007669"/>
    <property type="project" value="UniProtKB-ARBA"/>
</dbReference>
<evidence type="ECO:0000256" key="13">
    <source>
        <dbReference type="ARBA" id="ARBA00023268"/>
    </source>
</evidence>
<reference evidence="18 19" key="1">
    <citation type="submission" date="2017-11" db="EMBL/GenBank/DDBJ databases">
        <title>De novo assembly and phasing of dikaryotic genomes from two isolates of Puccinia coronata f. sp. avenae, the causal agent of oat crown rust.</title>
        <authorList>
            <person name="Miller M.E."/>
            <person name="Zhang Y."/>
            <person name="Omidvar V."/>
            <person name="Sperschneider J."/>
            <person name="Schwessinger B."/>
            <person name="Raley C."/>
            <person name="Palmer J.M."/>
            <person name="Garnica D."/>
            <person name="Upadhyaya N."/>
            <person name="Rathjen J."/>
            <person name="Taylor J.M."/>
            <person name="Park R.F."/>
            <person name="Dodds P.N."/>
            <person name="Hirsch C.D."/>
            <person name="Kianian S.F."/>
            <person name="Figueroa M."/>
        </authorList>
    </citation>
    <scope>NUCLEOTIDE SEQUENCE [LARGE SCALE GENOMIC DNA]</scope>
    <source>
        <strain evidence="18">12SD80</strain>
    </source>
</reference>
<feature type="compositionally biased region" description="Polar residues" evidence="16">
    <location>
        <begin position="195"/>
        <end position="218"/>
    </location>
</feature>
<dbReference type="InterPro" id="IPR057670">
    <property type="entry name" value="SH3_retrovirus"/>
</dbReference>
<evidence type="ECO:0000256" key="3">
    <source>
        <dbReference type="ARBA" id="ARBA00022722"/>
    </source>
</evidence>
<evidence type="ECO:0000256" key="15">
    <source>
        <dbReference type="ARBA" id="ARBA00049244"/>
    </source>
</evidence>
<dbReference type="GO" id="GO:0003964">
    <property type="term" value="F:RNA-directed DNA polymerase activity"/>
    <property type="evidence" value="ECO:0007669"/>
    <property type="project" value="UniProtKB-KW"/>
</dbReference>
<keyword evidence="5" id="KW-0255">Endonuclease</keyword>
<name>A0A2N5VD86_9BASI</name>
<keyword evidence="6" id="KW-0378">Hydrolase</keyword>
<keyword evidence="10" id="KW-0695">RNA-directed DNA polymerase</keyword>
<dbReference type="EMBL" id="PGCI01000027">
    <property type="protein sequence ID" value="PLW47960.1"/>
    <property type="molecule type" value="Genomic_DNA"/>
</dbReference>
<evidence type="ECO:0000256" key="16">
    <source>
        <dbReference type="SAM" id="MobiDB-lite"/>
    </source>
</evidence>
<dbReference type="GO" id="GO:0046872">
    <property type="term" value="F:metal ion binding"/>
    <property type="evidence" value="ECO:0007669"/>
    <property type="project" value="UniProtKB-KW"/>
</dbReference>
<keyword evidence="12" id="KW-0233">DNA recombination</keyword>
<dbReference type="GO" id="GO:0032196">
    <property type="term" value="P:transposition"/>
    <property type="evidence" value="ECO:0007669"/>
    <property type="project" value="UniProtKB-KW"/>
</dbReference>
<sequence>MALHRSIHSNVEYLQFNSNNFTTWEHQVNTTLDFAFHTENFLTNNGWNTLNPDHKPSVKILLRSSIDKSLSTAVAGSKTPLAIYKSISDQCQRSNRKHKLNLIARLCEFYSIDRQTSNATFLLEFQELLVEVQQKRINVEELLGLILQNTVKAPVSANKNAFQNNLNHRLNTTSDIPSFNCVCQEITQVEGKLTMGSSPNNPISINRVQAKPNHTPNQKGKRPKSQKPLSTTALANALSFQGIAPTPTQMATRGPNVTTANRRATGPQSAKHWSAISTPAASISANHHNKPRTLIRLTKPIPVLLASCKSSMTLTGVGSLTIPTPNRTIQIRNVYHHPSIPYAILSLGILTSHGFLPVFNNNNEMKLKYQHRTFHTTFANNCWNLITSCTPKPTENRVTLYSMSNKPSMDCIKWHERLGHANNKIVQQFLHHRFLPPSIVPKEEPLDLFVSDVMGPFDDNVNGFKFTITLRKHASMFTFVSPIHTKADVPKRLKTWFEVFHTHLGRYPKFLLCDNGGEFISKRFETILAKRGIRLVTSAPYHPEENGKAERVNRTINDMAWVMLNSSSLPFEFWSYAQQSATYLHNRIPHSPIAPKTPIEILFNQQPTPKFIFPFGACALVFQPTEKRDNKFLDHAKECFLIGYPPSSKGWLFYNKNLHTITQSANAVFPDYQQLPVSSFDTIAQQNSVILQNLRLGEEPTDDIAAAQELAVQSLPVRSDIAVPDHIHHALAGTQSNQWHQAAEAELQQLEKLGVWSAVEPVKGRKVIGTCWVFALKRNTSGNIVRFKARYVARGFNQRPGQDCGNTYAPTASLATLRLLLSIFVQKGYTTHSFDVSSAYLYSPIKEEVYVKPPSKLRPELKGKVLRLHKALYGTKQAGRCWWLHFKQILSELNFLASEVESSLHVYKRDDVSIYIWMHVDNGIVVSNSPKALHDLRTNLTQHLDVKWQESVDQIIGLNIRHHSGGITLKQHLLATQVVTTYNRPIIHQNTPLPESPLVTSSSEPVDTSTFRSVLGSLMYLACGTRPNISYAVNLLARFSNNPSSKHWTVLDHLVGYVQKNGIKLNPGKPSVQLYVDAGWGGEHKRSTTGFILQHYGNPIAWGSQRQDVVAMSTCAAEYVALSIATQNLANLKIVLDDIDPVTDYEILCDNQAAVLVATNNTSKKKIRYLQCAFYFVNDFVRCNKVKLYWIPNTKQQADVFTKRLAATKHCQAIDSINVSDTPSEFFSPP</sequence>
<keyword evidence="4" id="KW-0479">Metal-binding</keyword>
<dbReference type="SUPFAM" id="SSF53098">
    <property type="entry name" value="Ribonuclease H-like"/>
    <property type="match status" value="1"/>
</dbReference>
<dbReference type="GO" id="GO:0003887">
    <property type="term" value="F:DNA-directed DNA polymerase activity"/>
    <property type="evidence" value="ECO:0007669"/>
    <property type="project" value="UniProtKB-KW"/>
</dbReference>
<keyword evidence="8" id="KW-0694">RNA-binding</keyword>
<evidence type="ECO:0000256" key="2">
    <source>
        <dbReference type="ARBA" id="ARBA00022695"/>
    </source>
</evidence>
<dbReference type="InterPro" id="IPR043502">
    <property type="entry name" value="DNA/RNA_pol_sf"/>
</dbReference>
<dbReference type="PROSITE" id="PS50994">
    <property type="entry name" value="INTEGRASE"/>
    <property type="match status" value="1"/>
</dbReference>
<dbReference type="Proteomes" id="UP000235392">
    <property type="component" value="Unassembled WGS sequence"/>
</dbReference>
<keyword evidence="3" id="KW-0540">Nuclease</keyword>
<evidence type="ECO:0000256" key="9">
    <source>
        <dbReference type="ARBA" id="ARBA00022908"/>
    </source>
</evidence>
<evidence type="ECO:0000313" key="19">
    <source>
        <dbReference type="Proteomes" id="UP000235392"/>
    </source>
</evidence>
<dbReference type="Gene3D" id="3.30.420.10">
    <property type="entry name" value="Ribonuclease H-like superfamily/Ribonuclease H"/>
    <property type="match status" value="1"/>
</dbReference>
<protein>
    <recommendedName>
        <fullName evidence="17">Integrase catalytic domain-containing protein</fullName>
    </recommendedName>
</protein>
<dbReference type="GO" id="GO:0004519">
    <property type="term" value="F:endonuclease activity"/>
    <property type="evidence" value="ECO:0007669"/>
    <property type="project" value="UniProtKB-KW"/>
</dbReference>
<dbReference type="PANTHER" id="PTHR42648">
    <property type="entry name" value="TRANSPOSASE, PUTATIVE-RELATED"/>
    <property type="match status" value="1"/>
</dbReference>
<dbReference type="GO" id="GO:0006310">
    <property type="term" value="P:DNA recombination"/>
    <property type="evidence" value="ECO:0007669"/>
    <property type="project" value="UniProtKB-KW"/>
</dbReference>
<dbReference type="InterPro" id="IPR036397">
    <property type="entry name" value="RNaseH_sf"/>
</dbReference>
<comment type="caution">
    <text evidence="18">The sequence shown here is derived from an EMBL/GenBank/DDBJ whole genome shotgun (WGS) entry which is preliminary data.</text>
</comment>
<comment type="catalytic activity">
    <reaction evidence="15">
        <text>DNA(n) + a 2'-deoxyribonucleoside 5'-triphosphate = DNA(n+1) + diphosphate</text>
        <dbReference type="Rhea" id="RHEA:22508"/>
        <dbReference type="Rhea" id="RHEA-COMP:17339"/>
        <dbReference type="Rhea" id="RHEA-COMP:17340"/>
        <dbReference type="ChEBI" id="CHEBI:33019"/>
        <dbReference type="ChEBI" id="CHEBI:61560"/>
        <dbReference type="ChEBI" id="CHEBI:173112"/>
        <dbReference type="EC" id="2.7.7.7"/>
    </reaction>
</comment>
<dbReference type="AlphaFoldDB" id="A0A2N5VD86"/>
<evidence type="ECO:0000256" key="10">
    <source>
        <dbReference type="ARBA" id="ARBA00022918"/>
    </source>
</evidence>
<dbReference type="InterPro" id="IPR012337">
    <property type="entry name" value="RNaseH-like_sf"/>
</dbReference>
<keyword evidence="2" id="KW-0548">Nucleotidyltransferase</keyword>
<dbReference type="GO" id="GO:0016787">
    <property type="term" value="F:hydrolase activity"/>
    <property type="evidence" value="ECO:0007669"/>
    <property type="project" value="UniProtKB-KW"/>
</dbReference>
<dbReference type="Pfam" id="PF25597">
    <property type="entry name" value="SH3_retrovirus"/>
    <property type="match status" value="1"/>
</dbReference>
<feature type="region of interest" description="Disordered" evidence="16">
    <location>
        <begin position="245"/>
        <end position="272"/>
    </location>
</feature>
<evidence type="ECO:0000256" key="4">
    <source>
        <dbReference type="ARBA" id="ARBA00022723"/>
    </source>
</evidence>
<dbReference type="CDD" id="cd09272">
    <property type="entry name" value="RNase_HI_RT_Ty1"/>
    <property type="match status" value="1"/>
</dbReference>
<keyword evidence="11" id="KW-0239">DNA-directed DNA polymerase</keyword>
<evidence type="ECO:0000313" key="18">
    <source>
        <dbReference type="EMBL" id="PLW47960.1"/>
    </source>
</evidence>
<dbReference type="Pfam" id="PF07727">
    <property type="entry name" value="RVT_2"/>
    <property type="match status" value="1"/>
</dbReference>
<feature type="region of interest" description="Disordered" evidence="16">
    <location>
        <begin position="194"/>
        <end position="230"/>
    </location>
</feature>
<comment type="catalytic activity">
    <reaction evidence="14">
        <text>DNA(n) + a 2'-deoxyribonucleoside 5'-triphosphate = DNA(n+1) + diphosphate</text>
        <dbReference type="Rhea" id="RHEA:22508"/>
        <dbReference type="Rhea" id="RHEA-COMP:17339"/>
        <dbReference type="Rhea" id="RHEA-COMP:17340"/>
        <dbReference type="ChEBI" id="CHEBI:33019"/>
        <dbReference type="ChEBI" id="CHEBI:61560"/>
        <dbReference type="ChEBI" id="CHEBI:173112"/>
        <dbReference type="EC" id="2.7.7.49"/>
    </reaction>
</comment>
<dbReference type="InterPro" id="IPR001584">
    <property type="entry name" value="Integrase_cat-core"/>
</dbReference>
<proteinExistence type="predicted"/>
<gene>
    <name evidence="18" type="ORF">PCASD_04951</name>
</gene>
<dbReference type="SUPFAM" id="SSF56672">
    <property type="entry name" value="DNA/RNA polymerases"/>
    <property type="match status" value="1"/>
</dbReference>
<keyword evidence="9" id="KW-0229">DNA integration</keyword>
<evidence type="ECO:0000256" key="14">
    <source>
        <dbReference type="ARBA" id="ARBA00048173"/>
    </source>
</evidence>
<dbReference type="InterPro" id="IPR013103">
    <property type="entry name" value="RVT_2"/>
</dbReference>
<dbReference type="GO" id="GO:0015074">
    <property type="term" value="P:DNA integration"/>
    <property type="evidence" value="ECO:0007669"/>
    <property type="project" value="UniProtKB-KW"/>
</dbReference>
<organism evidence="18 19">
    <name type="scientific">Puccinia coronata f. sp. avenae</name>
    <dbReference type="NCBI Taxonomy" id="200324"/>
    <lineage>
        <taxon>Eukaryota</taxon>
        <taxon>Fungi</taxon>
        <taxon>Dikarya</taxon>
        <taxon>Basidiomycota</taxon>
        <taxon>Pucciniomycotina</taxon>
        <taxon>Pucciniomycetes</taxon>
        <taxon>Pucciniales</taxon>
        <taxon>Pucciniaceae</taxon>
        <taxon>Puccinia</taxon>
    </lineage>
</organism>
<evidence type="ECO:0000256" key="12">
    <source>
        <dbReference type="ARBA" id="ARBA00023172"/>
    </source>
</evidence>
<dbReference type="InterPro" id="IPR039537">
    <property type="entry name" value="Retrotran_Ty1/copia-like"/>
</dbReference>
<evidence type="ECO:0000256" key="11">
    <source>
        <dbReference type="ARBA" id="ARBA00022932"/>
    </source>
</evidence>
<feature type="compositionally biased region" description="Polar residues" evidence="16">
    <location>
        <begin position="246"/>
        <end position="268"/>
    </location>
</feature>
<keyword evidence="7" id="KW-0460">Magnesium</keyword>
<accession>A0A2N5VD86</accession>
<evidence type="ECO:0000256" key="6">
    <source>
        <dbReference type="ARBA" id="ARBA00022801"/>
    </source>
</evidence>
<keyword evidence="1" id="KW-0815">Transposition</keyword>
<evidence type="ECO:0000259" key="17">
    <source>
        <dbReference type="PROSITE" id="PS50994"/>
    </source>
</evidence>
<feature type="domain" description="Integrase catalytic" evidence="17">
    <location>
        <begin position="441"/>
        <end position="606"/>
    </location>
</feature>